<organism evidence="1 2">
    <name type="scientific">Araneus ventricosus</name>
    <name type="common">Orbweaver spider</name>
    <name type="synonym">Epeira ventricosa</name>
    <dbReference type="NCBI Taxonomy" id="182803"/>
    <lineage>
        <taxon>Eukaryota</taxon>
        <taxon>Metazoa</taxon>
        <taxon>Ecdysozoa</taxon>
        <taxon>Arthropoda</taxon>
        <taxon>Chelicerata</taxon>
        <taxon>Arachnida</taxon>
        <taxon>Araneae</taxon>
        <taxon>Araneomorphae</taxon>
        <taxon>Entelegynae</taxon>
        <taxon>Araneoidea</taxon>
        <taxon>Araneidae</taxon>
        <taxon>Araneus</taxon>
    </lineage>
</organism>
<dbReference type="EMBL" id="BGPR01005311">
    <property type="protein sequence ID" value="GBN08980.1"/>
    <property type="molecule type" value="Genomic_DNA"/>
</dbReference>
<protein>
    <submittedName>
        <fullName evidence="1">Uncharacterized protein</fullName>
    </submittedName>
</protein>
<accession>A0A4Y2L3Z0</accession>
<sequence length="101" mass="11403">MEYIWKADVLVLWVPKNLVGAWSHSLSNTTDGIHMESDRPRLVGTKESCWSHSVSYTTDGIHMESERSSSCGSQRILLELELSTFETYSALCGDHLRNSQV</sequence>
<name>A0A4Y2L3Z0_ARAVE</name>
<evidence type="ECO:0000313" key="2">
    <source>
        <dbReference type="Proteomes" id="UP000499080"/>
    </source>
</evidence>
<reference evidence="1 2" key="1">
    <citation type="journal article" date="2019" name="Sci. Rep.">
        <title>Orb-weaving spider Araneus ventricosus genome elucidates the spidroin gene catalogue.</title>
        <authorList>
            <person name="Kono N."/>
            <person name="Nakamura H."/>
            <person name="Ohtoshi R."/>
            <person name="Moran D.A.P."/>
            <person name="Shinohara A."/>
            <person name="Yoshida Y."/>
            <person name="Fujiwara M."/>
            <person name="Mori M."/>
            <person name="Tomita M."/>
            <person name="Arakawa K."/>
        </authorList>
    </citation>
    <scope>NUCLEOTIDE SEQUENCE [LARGE SCALE GENOMIC DNA]</scope>
</reference>
<dbReference type="AlphaFoldDB" id="A0A4Y2L3Z0"/>
<comment type="caution">
    <text evidence="1">The sequence shown here is derived from an EMBL/GenBank/DDBJ whole genome shotgun (WGS) entry which is preliminary data.</text>
</comment>
<gene>
    <name evidence="1" type="ORF">AVEN_215958_1</name>
</gene>
<evidence type="ECO:0000313" key="1">
    <source>
        <dbReference type="EMBL" id="GBN08980.1"/>
    </source>
</evidence>
<keyword evidence="2" id="KW-1185">Reference proteome</keyword>
<proteinExistence type="predicted"/>
<dbReference type="Proteomes" id="UP000499080">
    <property type="component" value="Unassembled WGS sequence"/>
</dbReference>